<gene>
    <name evidence="2" type="ORF">PCOR1329_LOCUS19451</name>
</gene>
<evidence type="ECO:0000313" key="3">
    <source>
        <dbReference type="Proteomes" id="UP001189429"/>
    </source>
</evidence>
<proteinExistence type="predicted"/>
<sequence>MESGELGGGNGGRPEESGQNGRPVLIASLLVSALVSSRVAEEVAALWAGVAANGSEPLADPLTACGFHNARKGHQQSLEMHQNAVAWRSSVGLRSIMEVHGEGEEYAEDRRLQDLRGRQLEVASAAHEVCIEVGGTARLVRENARVFTGWRAGPGHALSEDFELFKQQKLKDRVQEQARRKLVERSARAHQSRVAAVSACQQNVCGDRHWACLPSQG</sequence>
<dbReference type="EMBL" id="CAUYUJ010006213">
    <property type="protein sequence ID" value="CAK0816511.1"/>
    <property type="molecule type" value="Genomic_DNA"/>
</dbReference>
<keyword evidence="3" id="KW-1185">Reference proteome</keyword>
<dbReference type="Proteomes" id="UP001189429">
    <property type="component" value="Unassembled WGS sequence"/>
</dbReference>
<protein>
    <submittedName>
        <fullName evidence="2">Uncharacterized protein</fullName>
    </submittedName>
</protein>
<feature type="region of interest" description="Disordered" evidence="1">
    <location>
        <begin position="1"/>
        <end position="20"/>
    </location>
</feature>
<comment type="caution">
    <text evidence="2">The sequence shown here is derived from an EMBL/GenBank/DDBJ whole genome shotgun (WGS) entry which is preliminary data.</text>
</comment>
<feature type="compositionally biased region" description="Gly residues" evidence="1">
    <location>
        <begin position="1"/>
        <end position="12"/>
    </location>
</feature>
<reference evidence="2" key="1">
    <citation type="submission" date="2023-10" db="EMBL/GenBank/DDBJ databases">
        <authorList>
            <person name="Chen Y."/>
            <person name="Shah S."/>
            <person name="Dougan E. K."/>
            <person name="Thang M."/>
            <person name="Chan C."/>
        </authorList>
    </citation>
    <scope>NUCLEOTIDE SEQUENCE [LARGE SCALE GENOMIC DNA]</scope>
</reference>
<evidence type="ECO:0000313" key="2">
    <source>
        <dbReference type="EMBL" id="CAK0816511.1"/>
    </source>
</evidence>
<evidence type="ECO:0000256" key="1">
    <source>
        <dbReference type="SAM" id="MobiDB-lite"/>
    </source>
</evidence>
<accession>A0ABN9RD73</accession>
<organism evidence="2 3">
    <name type="scientific">Prorocentrum cordatum</name>
    <dbReference type="NCBI Taxonomy" id="2364126"/>
    <lineage>
        <taxon>Eukaryota</taxon>
        <taxon>Sar</taxon>
        <taxon>Alveolata</taxon>
        <taxon>Dinophyceae</taxon>
        <taxon>Prorocentrales</taxon>
        <taxon>Prorocentraceae</taxon>
        <taxon>Prorocentrum</taxon>
    </lineage>
</organism>
<name>A0ABN9RD73_9DINO</name>